<keyword evidence="2" id="KW-1185">Reference proteome</keyword>
<name>A0ABV6QTP6_9ACTN</name>
<evidence type="ECO:0008006" key="3">
    <source>
        <dbReference type="Google" id="ProtNLM"/>
    </source>
</evidence>
<dbReference type="InterPro" id="IPR029069">
    <property type="entry name" value="HotDog_dom_sf"/>
</dbReference>
<evidence type="ECO:0000313" key="2">
    <source>
        <dbReference type="Proteomes" id="UP001589890"/>
    </source>
</evidence>
<reference evidence="1 2" key="1">
    <citation type="submission" date="2024-09" db="EMBL/GenBank/DDBJ databases">
        <authorList>
            <person name="Sun Q."/>
            <person name="Mori K."/>
        </authorList>
    </citation>
    <scope>NUCLEOTIDE SEQUENCE [LARGE SCALE GENOMIC DNA]</scope>
    <source>
        <strain evidence="1 2">CGMCC 1.15906</strain>
    </source>
</reference>
<protein>
    <recommendedName>
        <fullName evidence="3">Thioesterase family protein</fullName>
    </recommendedName>
</protein>
<gene>
    <name evidence="1" type="ORF">ACFFGN_28265</name>
</gene>
<organism evidence="1 2">
    <name type="scientific">Kribbella deserti</name>
    <dbReference type="NCBI Taxonomy" id="1926257"/>
    <lineage>
        <taxon>Bacteria</taxon>
        <taxon>Bacillati</taxon>
        <taxon>Actinomycetota</taxon>
        <taxon>Actinomycetes</taxon>
        <taxon>Propionibacteriales</taxon>
        <taxon>Kribbellaceae</taxon>
        <taxon>Kribbella</taxon>
    </lineage>
</organism>
<dbReference type="RefSeq" id="WP_380053379.1">
    <property type="nucleotide sequence ID" value="NZ_JBHLTC010000036.1"/>
</dbReference>
<dbReference type="EMBL" id="JBHLTC010000036">
    <property type="protein sequence ID" value="MFC0628001.1"/>
    <property type="molecule type" value="Genomic_DNA"/>
</dbReference>
<dbReference type="SUPFAM" id="SSF54637">
    <property type="entry name" value="Thioesterase/thiol ester dehydrase-isomerase"/>
    <property type="match status" value="1"/>
</dbReference>
<proteinExistence type="predicted"/>
<sequence length="244" mass="25512">MSTSHLETVRIDPRFCGPARSGNGGYTAGLVAAALASDQVAAGKPVRVRLRMPPPLTIDLNLTAADGLVQLTGPDGLVAEGGPSDEDLPLVDPVHPDEARAAEASYRGLVNHPFPTCFACGPQNPAGLQLRPGLLGDGRTACRWTPPADLADTDGLIGTPYLWAALDCPGGWAIDLEGRPSVLGQMTTCVDARPPAGEACVVMGRHLGEDGRKTFTATTLYDADGRVLARAAQIWIQVDPAAFR</sequence>
<dbReference type="Gene3D" id="3.10.129.10">
    <property type="entry name" value="Hotdog Thioesterase"/>
    <property type="match status" value="1"/>
</dbReference>
<evidence type="ECO:0000313" key="1">
    <source>
        <dbReference type="EMBL" id="MFC0628001.1"/>
    </source>
</evidence>
<accession>A0ABV6QTP6</accession>
<comment type="caution">
    <text evidence="1">The sequence shown here is derived from an EMBL/GenBank/DDBJ whole genome shotgun (WGS) entry which is preliminary data.</text>
</comment>
<dbReference type="Proteomes" id="UP001589890">
    <property type="component" value="Unassembled WGS sequence"/>
</dbReference>